<dbReference type="AlphaFoldDB" id="A0AA45BZ92"/>
<evidence type="ECO:0000313" key="2">
    <source>
        <dbReference type="EMBL" id="PUW02711.1"/>
    </source>
</evidence>
<proteinExistence type="predicted"/>
<evidence type="ECO:0000256" key="1">
    <source>
        <dbReference type="SAM" id="Phobius"/>
    </source>
</evidence>
<comment type="caution">
    <text evidence="2">The sequence shown here is derived from an EMBL/GenBank/DDBJ whole genome shotgun (WGS) entry which is preliminary data.</text>
</comment>
<reference evidence="2 3" key="1">
    <citation type="submission" date="2017-04" db="EMBL/GenBank/DDBJ databases">
        <title>Cronobacter sakazakii, ST83 Lineage Isolates.</title>
        <authorList>
            <person name="Chase H."/>
            <person name="Tall B."/>
            <person name="Gopinath G."/>
            <person name="Lehner A."/>
        </authorList>
    </citation>
    <scope>NUCLEOTIDE SEQUENCE [LARGE SCALE GENOMIC DNA]</scope>
    <source>
        <strain evidence="2 3">MOD1_Comp15</strain>
    </source>
</reference>
<organism evidence="2 3">
    <name type="scientific">Cronobacter sakazakii</name>
    <name type="common">Enterobacter sakazakii</name>
    <dbReference type="NCBI Taxonomy" id="28141"/>
    <lineage>
        <taxon>Bacteria</taxon>
        <taxon>Pseudomonadati</taxon>
        <taxon>Pseudomonadota</taxon>
        <taxon>Gammaproteobacteria</taxon>
        <taxon>Enterobacterales</taxon>
        <taxon>Enterobacteriaceae</taxon>
        <taxon>Cronobacter</taxon>
    </lineage>
</organism>
<sequence>MILCRKKSPHCSGAGFFQFFLYASARPVTCGNGGSNNGSQADANHGCCVLCTFLFSVLYLYWLK</sequence>
<feature type="transmembrane region" description="Helical" evidence="1">
    <location>
        <begin position="43"/>
        <end position="63"/>
    </location>
</feature>
<dbReference type="Proteomes" id="UP000244856">
    <property type="component" value="Unassembled WGS sequence"/>
</dbReference>
<accession>A0AA45BZ92</accession>
<name>A0AA45BZ92_CROSK</name>
<gene>
    <name evidence="2" type="ORF">B7T07_17330</name>
</gene>
<keyword evidence="1" id="KW-1133">Transmembrane helix</keyword>
<protein>
    <submittedName>
        <fullName evidence="2">Uncharacterized protein</fullName>
    </submittedName>
</protein>
<keyword evidence="1" id="KW-0812">Transmembrane</keyword>
<dbReference type="EMBL" id="NCTU01000011">
    <property type="protein sequence ID" value="PUW02711.1"/>
    <property type="molecule type" value="Genomic_DNA"/>
</dbReference>
<evidence type="ECO:0000313" key="3">
    <source>
        <dbReference type="Proteomes" id="UP000244856"/>
    </source>
</evidence>
<keyword evidence="1" id="KW-0472">Membrane</keyword>